<organism evidence="2 3">
    <name type="scientific">Pleuronectes platessa</name>
    <name type="common">European plaice</name>
    <dbReference type="NCBI Taxonomy" id="8262"/>
    <lineage>
        <taxon>Eukaryota</taxon>
        <taxon>Metazoa</taxon>
        <taxon>Chordata</taxon>
        <taxon>Craniata</taxon>
        <taxon>Vertebrata</taxon>
        <taxon>Euteleostomi</taxon>
        <taxon>Actinopterygii</taxon>
        <taxon>Neopterygii</taxon>
        <taxon>Teleostei</taxon>
        <taxon>Neoteleostei</taxon>
        <taxon>Acanthomorphata</taxon>
        <taxon>Carangaria</taxon>
        <taxon>Pleuronectiformes</taxon>
        <taxon>Pleuronectoidei</taxon>
        <taxon>Pleuronectidae</taxon>
        <taxon>Pleuronectes</taxon>
    </lineage>
</organism>
<keyword evidence="3" id="KW-1185">Reference proteome</keyword>
<reference evidence="2" key="1">
    <citation type="submission" date="2020-03" db="EMBL/GenBank/DDBJ databases">
        <authorList>
            <person name="Weist P."/>
        </authorList>
    </citation>
    <scope>NUCLEOTIDE SEQUENCE</scope>
</reference>
<sequence>MGAGSEREKVHCEDTASAHGAPRKQTGSVFPPRREQCHEIAEAEVSGLSGHRERLTEVLRGKVWWPGLGRTEGKKDFTPDLLCPPRAASSPREELCGRRLPGQRGAESKMLCMPASHCTSVGATGGPPLEAAWAGCHS</sequence>
<feature type="region of interest" description="Disordered" evidence="1">
    <location>
        <begin position="1"/>
        <end position="33"/>
    </location>
</feature>
<proteinExistence type="predicted"/>
<dbReference type="EMBL" id="CADEAL010001868">
    <property type="protein sequence ID" value="CAB1436220.1"/>
    <property type="molecule type" value="Genomic_DNA"/>
</dbReference>
<comment type="caution">
    <text evidence="2">The sequence shown here is derived from an EMBL/GenBank/DDBJ whole genome shotgun (WGS) entry which is preliminary data.</text>
</comment>
<feature type="compositionally biased region" description="Basic and acidic residues" evidence="1">
    <location>
        <begin position="1"/>
        <end position="16"/>
    </location>
</feature>
<feature type="region of interest" description="Disordered" evidence="1">
    <location>
        <begin position="75"/>
        <end position="99"/>
    </location>
</feature>
<protein>
    <submittedName>
        <fullName evidence="2">Uncharacterized protein</fullName>
    </submittedName>
</protein>
<accession>A0A9N7YT78</accession>
<gene>
    <name evidence="2" type="ORF">PLEPLA_LOCUS24255</name>
</gene>
<dbReference type="Proteomes" id="UP001153269">
    <property type="component" value="Unassembled WGS sequence"/>
</dbReference>
<dbReference type="AlphaFoldDB" id="A0A9N7YT78"/>
<name>A0A9N7YT78_PLEPL</name>
<evidence type="ECO:0000256" key="1">
    <source>
        <dbReference type="SAM" id="MobiDB-lite"/>
    </source>
</evidence>
<evidence type="ECO:0000313" key="2">
    <source>
        <dbReference type="EMBL" id="CAB1436220.1"/>
    </source>
</evidence>
<evidence type="ECO:0000313" key="3">
    <source>
        <dbReference type="Proteomes" id="UP001153269"/>
    </source>
</evidence>